<keyword evidence="3" id="KW-1133">Transmembrane helix</keyword>
<evidence type="ECO:0000313" key="8">
    <source>
        <dbReference type="EMBL" id="AEI94396.1"/>
    </source>
</evidence>
<sequence length="688" mass="76432">MGSLRKRMLRAMHRFCISRPQALWKRYILGFIFIFATISVSHWASLATITAAEDDAEVLSVSSRQRMLSQRIMFLMTEASHGHDAHIESSLEDALDVFEASHNALVSREDLSSELQALYFEKKPISLDAFSRRFVQMVGIASSAQGEQAEELHEVLTRWGTHELLTSLATASDLFRQSSEARIKRLQIIQKATLISALTVLLIEAILIFLPAQLSVNRTIHRLERSKKRLKTSMKTLRAKNDELVAARQALMRAANHDALTGLFNRRAVYEHMSGSGNSAQGGDFTRCILKLDLDLFKQVNDSLGHDAGDRVLVRVAKILQELTRPGDFVGRIGGDEFVILIDNPRDLKMIQDLAQRIVTAVGKPIELDRIQTKIGASIGFTIAASSDATPDQLLIEADLALYEAKRGGRSQVCAYSNALAEEIETRRILFNEINAALEEDQFEPYFQPQVYTETGEIYGCEVLARWRHPERGIVPPATFIAAAEEAGMIHQIDQIMVEKGLDALEVFMELGMYVPAISVNASPPTLRDPHLTDRLLQAVHARHLPPSVLTVEVLESTLIENDDDVALLTIENLSEAGFSVVLDDFGTGYASMSNLSRLRLNGIKLDQSLVLPVPEPRADSIISALVTLSSNLNMRVVAEGVETPAHFETVKRLGCDVVQGFGIGRPMPQQALIEWYNEYTAQQKRAG</sequence>
<dbReference type="InterPro" id="IPR029095">
    <property type="entry name" value="NarX-like_N"/>
</dbReference>
<dbReference type="SUPFAM" id="SSF55073">
    <property type="entry name" value="Nucleotide cyclase"/>
    <property type="match status" value="1"/>
</dbReference>
<dbReference type="Pfam" id="PF00563">
    <property type="entry name" value="EAL"/>
    <property type="match status" value="1"/>
</dbReference>
<dbReference type="InterPro" id="IPR043128">
    <property type="entry name" value="Rev_trsase/Diguanyl_cyclase"/>
</dbReference>
<dbReference type="InterPro" id="IPR001633">
    <property type="entry name" value="EAL_dom"/>
</dbReference>
<keyword evidence="5" id="KW-0175">Coiled coil</keyword>
<protein>
    <submittedName>
        <fullName evidence="8">Signaling protein</fullName>
    </submittedName>
</protein>
<gene>
    <name evidence="8" type="ordered locus">RLO149_c024280</name>
</gene>
<dbReference type="KEGG" id="rli:RLO149_c024280"/>
<dbReference type="HOGENOM" id="CLU_000445_70_50_5"/>
<dbReference type="RefSeq" id="WP_013962319.1">
    <property type="nucleotide sequence ID" value="NC_015730.1"/>
</dbReference>
<dbReference type="Pfam" id="PF13675">
    <property type="entry name" value="PilJ"/>
    <property type="match status" value="1"/>
</dbReference>
<comment type="subcellular location">
    <subcellularLocation>
        <location evidence="1">Membrane</location>
        <topology evidence="1">Multi-pass membrane protein</topology>
    </subcellularLocation>
</comment>
<dbReference type="GO" id="GO:0016020">
    <property type="term" value="C:membrane"/>
    <property type="evidence" value="ECO:0007669"/>
    <property type="project" value="UniProtKB-SubCell"/>
</dbReference>
<dbReference type="InterPro" id="IPR035919">
    <property type="entry name" value="EAL_sf"/>
</dbReference>
<dbReference type="PANTHER" id="PTHR44757:SF2">
    <property type="entry name" value="BIOFILM ARCHITECTURE MAINTENANCE PROTEIN MBAA"/>
    <property type="match status" value="1"/>
</dbReference>
<evidence type="ECO:0000256" key="2">
    <source>
        <dbReference type="ARBA" id="ARBA00022692"/>
    </source>
</evidence>
<evidence type="ECO:0000256" key="1">
    <source>
        <dbReference type="ARBA" id="ARBA00004141"/>
    </source>
</evidence>
<dbReference type="Gene3D" id="3.20.20.450">
    <property type="entry name" value="EAL domain"/>
    <property type="match status" value="1"/>
</dbReference>
<reference evidence="8 9" key="1">
    <citation type="journal article" date="2011" name="BMC Genomics">
        <title>Comparative genome analysis and genome-guided physiological analysis of Roseobacter litoralis.</title>
        <authorList>
            <person name="Kalhoefer D."/>
            <person name="Thole S."/>
            <person name="Voget S."/>
            <person name="Lehmann R."/>
            <person name="Liesegang H."/>
            <person name="Wollher A."/>
            <person name="Daniel R."/>
            <person name="Simon M."/>
            <person name="Brinkhoff T."/>
        </authorList>
    </citation>
    <scope>NUCLEOTIDE SEQUENCE [LARGE SCALE GENOMIC DNA]</scope>
    <source>
        <strain evidence="9">ATCC 49566 / DSM 6996 / JCM 21268 / NBRC 15278 / OCh 149</strain>
    </source>
</reference>
<evidence type="ECO:0000256" key="3">
    <source>
        <dbReference type="ARBA" id="ARBA00022989"/>
    </source>
</evidence>
<keyword evidence="9" id="KW-1185">Reference proteome</keyword>
<dbReference type="AlphaFoldDB" id="F7ZC10"/>
<dbReference type="InterPro" id="IPR052155">
    <property type="entry name" value="Biofilm_reg_signaling"/>
</dbReference>
<feature type="domain" description="GGDEF" evidence="7">
    <location>
        <begin position="285"/>
        <end position="418"/>
    </location>
</feature>
<dbReference type="eggNOG" id="COG5001">
    <property type="taxonomic scope" value="Bacteria"/>
</dbReference>
<dbReference type="CDD" id="cd01949">
    <property type="entry name" value="GGDEF"/>
    <property type="match status" value="1"/>
</dbReference>
<evidence type="ECO:0000256" key="4">
    <source>
        <dbReference type="ARBA" id="ARBA00023136"/>
    </source>
</evidence>
<evidence type="ECO:0000313" key="9">
    <source>
        <dbReference type="Proteomes" id="UP000001353"/>
    </source>
</evidence>
<dbReference type="InterPro" id="IPR000160">
    <property type="entry name" value="GGDEF_dom"/>
</dbReference>
<dbReference type="SMART" id="SM00267">
    <property type="entry name" value="GGDEF"/>
    <property type="match status" value="1"/>
</dbReference>
<dbReference type="Pfam" id="PF00990">
    <property type="entry name" value="GGDEF"/>
    <property type="match status" value="1"/>
</dbReference>
<feature type="coiled-coil region" evidence="5">
    <location>
        <begin position="220"/>
        <end position="254"/>
    </location>
</feature>
<keyword evidence="4" id="KW-0472">Membrane</keyword>
<dbReference type="Gene3D" id="3.30.70.270">
    <property type="match status" value="1"/>
</dbReference>
<dbReference type="NCBIfam" id="TIGR00254">
    <property type="entry name" value="GGDEF"/>
    <property type="match status" value="1"/>
</dbReference>
<accession>F7ZC10</accession>
<dbReference type="CDD" id="cd01948">
    <property type="entry name" value="EAL"/>
    <property type="match status" value="1"/>
</dbReference>
<dbReference type="PANTHER" id="PTHR44757">
    <property type="entry name" value="DIGUANYLATE CYCLASE DGCP"/>
    <property type="match status" value="1"/>
</dbReference>
<dbReference type="PROSITE" id="PS50887">
    <property type="entry name" value="GGDEF"/>
    <property type="match status" value="1"/>
</dbReference>
<keyword evidence="2" id="KW-0812">Transmembrane</keyword>
<evidence type="ECO:0000259" key="6">
    <source>
        <dbReference type="PROSITE" id="PS50883"/>
    </source>
</evidence>
<dbReference type="SMART" id="SM00052">
    <property type="entry name" value="EAL"/>
    <property type="match status" value="1"/>
</dbReference>
<evidence type="ECO:0000259" key="7">
    <source>
        <dbReference type="PROSITE" id="PS50887"/>
    </source>
</evidence>
<dbReference type="STRING" id="391595.RLO149_c024280"/>
<feature type="domain" description="EAL" evidence="6">
    <location>
        <begin position="427"/>
        <end position="681"/>
    </location>
</feature>
<dbReference type="EMBL" id="CP002623">
    <property type="protein sequence ID" value="AEI94396.1"/>
    <property type="molecule type" value="Genomic_DNA"/>
</dbReference>
<name>F7ZC10_ROSLO</name>
<proteinExistence type="predicted"/>
<dbReference type="PROSITE" id="PS50883">
    <property type="entry name" value="EAL"/>
    <property type="match status" value="1"/>
</dbReference>
<dbReference type="SUPFAM" id="SSF141868">
    <property type="entry name" value="EAL domain-like"/>
    <property type="match status" value="1"/>
</dbReference>
<organism evidence="8 9">
    <name type="scientific">Roseobacter litoralis (strain ATCC 49566 / DSM 6996 / JCM 21268 / NBRC 15278 / OCh 149)</name>
    <dbReference type="NCBI Taxonomy" id="391595"/>
    <lineage>
        <taxon>Bacteria</taxon>
        <taxon>Pseudomonadati</taxon>
        <taxon>Pseudomonadota</taxon>
        <taxon>Alphaproteobacteria</taxon>
        <taxon>Rhodobacterales</taxon>
        <taxon>Roseobacteraceae</taxon>
        <taxon>Roseobacter</taxon>
    </lineage>
</organism>
<evidence type="ECO:0000256" key="5">
    <source>
        <dbReference type="SAM" id="Coils"/>
    </source>
</evidence>
<dbReference type="Proteomes" id="UP000001353">
    <property type="component" value="Chromosome"/>
</dbReference>
<dbReference type="InterPro" id="IPR029787">
    <property type="entry name" value="Nucleotide_cyclase"/>
</dbReference>